<gene>
    <name evidence="1" type="ORF">NCTC13163_02818</name>
</gene>
<organism evidence="1 2">
    <name type="scientific">Exiguobacterium aurantiacum</name>
    <dbReference type="NCBI Taxonomy" id="33987"/>
    <lineage>
        <taxon>Bacteria</taxon>
        <taxon>Bacillati</taxon>
        <taxon>Bacillota</taxon>
        <taxon>Bacilli</taxon>
        <taxon>Bacillales</taxon>
        <taxon>Bacillales Family XII. Incertae Sedis</taxon>
        <taxon>Exiguobacterium</taxon>
    </lineage>
</organism>
<accession>A0A377FX06</accession>
<evidence type="ECO:0000313" key="2">
    <source>
        <dbReference type="Proteomes" id="UP000254060"/>
    </source>
</evidence>
<dbReference type="AlphaFoldDB" id="A0A377FX06"/>
<dbReference type="STRING" id="1397694.GCA_000702585_00241"/>
<reference evidence="1 2" key="1">
    <citation type="submission" date="2018-06" db="EMBL/GenBank/DDBJ databases">
        <authorList>
            <consortium name="Pathogen Informatics"/>
            <person name="Doyle S."/>
        </authorList>
    </citation>
    <scope>NUCLEOTIDE SEQUENCE [LARGE SCALE GENOMIC DNA]</scope>
    <source>
        <strain evidence="1 2">NCTC13163</strain>
    </source>
</reference>
<evidence type="ECO:0000313" key="1">
    <source>
        <dbReference type="EMBL" id="STO09382.1"/>
    </source>
</evidence>
<dbReference type="EMBL" id="UGGP01000001">
    <property type="protein sequence ID" value="STO09382.1"/>
    <property type="molecule type" value="Genomic_DNA"/>
</dbReference>
<protein>
    <submittedName>
        <fullName evidence="1">Uncharacterized protein</fullName>
    </submittedName>
</protein>
<dbReference type="OrthoDB" id="2352842at2"/>
<sequence length="124" mass="14526">MREYYEISLTIKQHYLDSVIELLNREGIAPDYALRKEGAVFLLFNHLPWSNVTREPHAVERFLLTLPREDYLFVKTKRKSPVPDHEPVACMGAFDSPFHEHLKIELAVDESEASHLDMSAFRHY</sequence>
<dbReference type="RefSeq" id="WP_024372480.1">
    <property type="nucleotide sequence ID" value="NZ_UGGP01000001.1"/>
</dbReference>
<dbReference type="Proteomes" id="UP000254060">
    <property type="component" value="Unassembled WGS sequence"/>
</dbReference>
<name>A0A377FX06_9BACL</name>
<proteinExistence type="predicted"/>